<organism evidence="4 5">
    <name type="scientific">Devosia oryziradicis</name>
    <dbReference type="NCBI Taxonomy" id="2801335"/>
    <lineage>
        <taxon>Bacteria</taxon>
        <taxon>Pseudomonadati</taxon>
        <taxon>Pseudomonadota</taxon>
        <taxon>Alphaproteobacteria</taxon>
        <taxon>Hyphomicrobiales</taxon>
        <taxon>Devosiaceae</taxon>
        <taxon>Devosia</taxon>
    </lineage>
</organism>
<dbReference type="InterPro" id="IPR016181">
    <property type="entry name" value="Acyl_CoA_acyltransferase"/>
</dbReference>
<evidence type="ECO:0000259" key="2">
    <source>
        <dbReference type="PROSITE" id="PS50995"/>
    </source>
</evidence>
<dbReference type="Gene3D" id="1.10.10.10">
    <property type="entry name" value="Winged helix-like DNA-binding domain superfamily/Winged helix DNA-binding domain"/>
    <property type="match status" value="1"/>
</dbReference>
<feature type="domain" description="HTH marR-type" evidence="2">
    <location>
        <begin position="1"/>
        <end position="140"/>
    </location>
</feature>
<dbReference type="PANTHER" id="PTHR13947">
    <property type="entry name" value="GNAT FAMILY N-ACETYLTRANSFERASE"/>
    <property type="match status" value="1"/>
</dbReference>
<dbReference type="InterPro" id="IPR000835">
    <property type="entry name" value="HTH_MarR-typ"/>
</dbReference>
<proteinExistence type="predicted"/>
<dbReference type="Gene3D" id="3.40.630.30">
    <property type="match status" value="1"/>
</dbReference>
<dbReference type="Proteomes" id="UP000595460">
    <property type="component" value="Chromosome"/>
</dbReference>
<keyword evidence="5" id="KW-1185">Reference proteome</keyword>
<evidence type="ECO:0000313" key="4">
    <source>
        <dbReference type="EMBL" id="QQR36074.1"/>
    </source>
</evidence>
<gene>
    <name evidence="4" type="ORF">JI749_00020</name>
</gene>
<dbReference type="Pfam" id="PF12802">
    <property type="entry name" value="MarR_2"/>
    <property type="match status" value="1"/>
</dbReference>
<dbReference type="InterPro" id="IPR036390">
    <property type="entry name" value="WH_DNA-bd_sf"/>
</dbReference>
<name>A0ABX7BYH3_9HYPH</name>
<keyword evidence="1" id="KW-0808">Transferase</keyword>
<evidence type="ECO:0000259" key="3">
    <source>
        <dbReference type="PROSITE" id="PS51186"/>
    </source>
</evidence>
<dbReference type="PROSITE" id="PS50995">
    <property type="entry name" value="HTH_MARR_2"/>
    <property type="match status" value="1"/>
</dbReference>
<evidence type="ECO:0000256" key="1">
    <source>
        <dbReference type="ARBA" id="ARBA00022679"/>
    </source>
</evidence>
<dbReference type="InterPro" id="IPR000182">
    <property type="entry name" value="GNAT_dom"/>
</dbReference>
<dbReference type="Pfam" id="PF00583">
    <property type="entry name" value="Acetyltransf_1"/>
    <property type="match status" value="1"/>
</dbReference>
<feature type="domain" description="N-acetyltransferase" evidence="3">
    <location>
        <begin position="150"/>
        <end position="308"/>
    </location>
</feature>
<protein>
    <submittedName>
        <fullName evidence="4">MarR family transcriptional regulator</fullName>
    </submittedName>
</protein>
<dbReference type="SUPFAM" id="SSF46785">
    <property type="entry name" value="Winged helix' DNA-binding domain"/>
    <property type="match status" value="1"/>
</dbReference>
<evidence type="ECO:0000313" key="5">
    <source>
        <dbReference type="Proteomes" id="UP000595460"/>
    </source>
</evidence>
<dbReference type="PROSITE" id="PS51186">
    <property type="entry name" value="GNAT"/>
    <property type="match status" value="1"/>
</dbReference>
<dbReference type="SMART" id="SM00347">
    <property type="entry name" value="HTH_MARR"/>
    <property type="match status" value="1"/>
</dbReference>
<dbReference type="EMBL" id="CP068047">
    <property type="protein sequence ID" value="QQR36074.1"/>
    <property type="molecule type" value="Genomic_DNA"/>
</dbReference>
<dbReference type="InterPro" id="IPR050769">
    <property type="entry name" value="NAT_camello-type"/>
</dbReference>
<accession>A0ABX7BYH3</accession>
<dbReference type="InterPro" id="IPR036388">
    <property type="entry name" value="WH-like_DNA-bd_sf"/>
</dbReference>
<dbReference type="PANTHER" id="PTHR13947:SF37">
    <property type="entry name" value="LD18367P"/>
    <property type="match status" value="1"/>
</dbReference>
<dbReference type="SUPFAM" id="SSF55729">
    <property type="entry name" value="Acyl-CoA N-acyltransferases (Nat)"/>
    <property type="match status" value="1"/>
</dbReference>
<dbReference type="RefSeq" id="WP_201656934.1">
    <property type="nucleotide sequence ID" value="NZ_CP068047.1"/>
</dbReference>
<dbReference type="CDD" id="cd04301">
    <property type="entry name" value="NAT_SF"/>
    <property type="match status" value="1"/>
</dbReference>
<sequence>MSVRAADVARVRAFNRFYTRIIGLLEEGMHKSPHSLSEARVIYELGRRGHATSSAIAEELDMDRGQMSRLVLRLVDQGIVAVLPRSGDRRATPLALTPEGDAMFRHLNAMSDAAAASSLLEPLEEFGRRDLIGAMRRIESVLGEPGDAPLILRPPRVGEIGWLIHRQALLYHLEQGWNAEFETLITRIYAEYEAAPAEPSKALWIAEQDGEVAGSVFIIPASEEPGTAQLRMLYTEPAFRGRGIGKRLVEEAVRFSRASGYRRVMLWTQDCLVSARRIYQAAGFTLQREDRHQSFGASLNGQYWVLEF</sequence>
<reference evidence="4 5" key="1">
    <citation type="submission" date="2021-01" db="EMBL/GenBank/DDBJ databases">
        <title>Genome seq and assembly of Devosia sp. G19.</title>
        <authorList>
            <person name="Chhetri G."/>
        </authorList>
    </citation>
    <scope>NUCLEOTIDE SEQUENCE [LARGE SCALE GENOMIC DNA]</scope>
    <source>
        <strain evidence="4 5">G19</strain>
    </source>
</reference>